<dbReference type="PANTHER" id="PTHR32243">
    <property type="entry name" value="MALTOSE TRANSPORT SYSTEM PERMEASE-RELATED"/>
    <property type="match status" value="1"/>
</dbReference>
<dbReference type="GO" id="GO:0005886">
    <property type="term" value="C:plasma membrane"/>
    <property type="evidence" value="ECO:0007669"/>
    <property type="project" value="UniProtKB-SubCell"/>
</dbReference>
<proteinExistence type="inferred from homology"/>
<feature type="transmembrane region" description="Helical" evidence="7">
    <location>
        <begin position="12"/>
        <end position="34"/>
    </location>
</feature>
<dbReference type="Pfam" id="PF00528">
    <property type="entry name" value="BPD_transp_1"/>
    <property type="match status" value="1"/>
</dbReference>
<evidence type="ECO:0000313" key="10">
    <source>
        <dbReference type="Proteomes" id="UP000294682"/>
    </source>
</evidence>
<dbReference type="Proteomes" id="UP000294682">
    <property type="component" value="Unassembled WGS sequence"/>
</dbReference>
<keyword evidence="5 7" id="KW-1133">Transmembrane helix</keyword>
<dbReference type="PANTHER" id="PTHR32243:SF18">
    <property type="entry name" value="INNER MEMBRANE ABC TRANSPORTER PERMEASE PROTEIN YCJP"/>
    <property type="match status" value="1"/>
</dbReference>
<feature type="transmembrane region" description="Helical" evidence="7">
    <location>
        <begin position="114"/>
        <end position="139"/>
    </location>
</feature>
<evidence type="ECO:0000256" key="4">
    <source>
        <dbReference type="ARBA" id="ARBA00022692"/>
    </source>
</evidence>
<feature type="domain" description="ABC transmembrane type-1" evidence="8">
    <location>
        <begin position="77"/>
        <end position="268"/>
    </location>
</feature>
<comment type="caution">
    <text evidence="9">The sequence shown here is derived from an EMBL/GenBank/DDBJ whole genome shotgun (WGS) entry which is preliminary data.</text>
</comment>
<dbReference type="GO" id="GO:0055085">
    <property type="term" value="P:transmembrane transport"/>
    <property type="evidence" value="ECO:0007669"/>
    <property type="project" value="InterPro"/>
</dbReference>
<evidence type="ECO:0000256" key="6">
    <source>
        <dbReference type="ARBA" id="ARBA00023136"/>
    </source>
</evidence>
<dbReference type="CDD" id="cd06261">
    <property type="entry name" value="TM_PBP2"/>
    <property type="match status" value="1"/>
</dbReference>
<keyword evidence="6 7" id="KW-0472">Membrane</keyword>
<evidence type="ECO:0000256" key="5">
    <source>
        <dbReference type="ARBA" id="ARBA00022989"/>
    </source>
</evidence>
<dbReference type="PROSITE" id="PS50928">
    <property type="entry name" value="ABC_TM1"/>
    <property type="match status" value="1"/>
</dbReference>
<comment type="subcellular location">
    <subcellularLocation>
        <location evidence="1 7">Cell membrane</location>
        <topology evidence="1 7">Multi-pass membrane protein</topology>
    </subcellularLocation>
</comment>
<name>A0A9X8ULR0_9FIRM</name>
<dbReference type="InterPro" id="IPR050901">
    <property type="entry name" value="BP-dep_ABC_trans_perm"/>
</dbReference>
<dbReference type="InterPro" id="IPR000515">
    <property type="entry name" value="MetI-like"/>
</dbReference>
<keyword evidence="10" id="KW-1185">Reference proteome</keyword>
<reference evidence="9 10" key="1">
    <citation type="submission" date="2019-03" db="EMBL/GenBank/DDBJ databases">
        <title>Genomic Encyclopedia of Type Strains, Phase IV (KMG-IV): sequencing the most valuable type-strain genomes for metagenomic binning, comparative biology and taxonomic classification.</title>
        <authorList>
            <person name="Goeker M."/>
        </authorList>
    </citation>
    <scope>NUCLEOTIDE SEQUENCE [LARGE SCALE GENOMIC DNA]</scope>
    <source>
        <strain evidence="9 10">DSM 100433</strain>
    </source>
</reference>
<dbReference type="InterPro" id="IPR035906">
    <property type="entry name" value="MetI-like_sf"/>
</dbReference>
<dbReference type="SUPFAM" id="SSF161098">
    <property type="entry name" value="MetI-like"/>
    <property type="match status" value="1"/>
</dbReference>
<evidence type="ECO:0000256" key="3">
    <source>
        <dbReference type="ARBA" id="ARBA00022475"/>
    </source>
</evidence>
<feature type="transmembrane region" description="Helical" evidence="7">
    <location>
        <begin position="250"/>
        <end position="268"/>
    </location>
</feature>
<dbReference type="Gene3D" id="1.10.3720.10">
    <property type="entry name" value="MetI-like"/>
    <property type="match status" value="1"/>
</dbReference>
<evidence type="ECO:0000256" key="7">
    <source>
        <dbReference type="RuleBase" id="RU363032"/>
    </source>
</evidence>
<sequence>MFSYRFKRRAGRVIPIIIAVILFIIMLFPLYWMFTCSLKTETEIFARPPYMLPPHPTLNAYISQLTMVESFPIIPSFKNSMVISLATMAISVVLSTLASYGLARYDIKFKKSIIFLFLVSQMLPQVFTLVPNFIIFKHIGIYNTYWAPIFANCTTAIPFSILMLRTYFLNIPKEVDDAALIDGCNPLTSFFRVMLPIASTGVVVSFVFSFLFGYADMMYSLTFVNDASKWPVTTGIYNVVGRYGIEWSRAMAFGCLAVAPVVIIFLLMQRYIVEGLASGAVKG</sequence>
<organism evidence="9 10">
    <name type="scientific">Harryflintia acetispora</name>
    <dbReference type="NCBI Taxonomy" id="1849041"/>
    <lineage>
        <taxon>Bacteria</taxon>
        <taxon>Bacillati</taxon>
        <taxon>Bacillota</taxon>
        <taxon>Clostridia</taxon>
        <taxon>Eubacteriales</taxon>
        <taxon>Oscillospiraceae</taxon>
        <taxon>Harryflintia</taxon>
    </lineage>
</organism>
<keyword evidence="2 7" id="KW-0813">Transport</keyword>
<dbReference type="AlphaFoldDB" id="A0A9X8ULR0"/>
<evidence type="ECO:0000259" key="8">
    <source>
        <dbReference type="PROSITE" id="PS50928"/>
    </source>
</evidence>
<feature type="transmembrane region" description="Helical" evidence="7">
    <location>
        <begin position="81"/>
        <end position="102"/>
    </location>
</feature>
<keyword evidence="4 7" id="KW-0812">Transmembrane</keyword>
<feature type="transmembrane region" description="Helical" evidence="7">
    <location>
        <begin position="145"/>
        <end position="164"/>
    </location>
</feature>
<dbReference type="OrthoDB" id="153186at2"/>
<comment type="similarity">
    <text evidence="7">Belongs to the binding-protein-dependent transport system permease family.</text>
</comment>
<accession>A0A9X8ULR0</accession>
<dbReference type="EMBL" id="SLUK01000002">
    <property type="protein sequence ID" value="TCL44753.1"/>
    <property type="molecule type" value="Genomic_DNA"/>
</dbReference>
<protein>
    <submittedName>
        <fullName evidence="9">Carbohydrate ABC transporter membrane protein 2 (CUT1 family)</fullName>
    </submittedName>
</protein>
<evidence type="ECO:0000256" key="2">
    <source>
        <dbReference type="ARBA" id="ARBA00022448"/>
    </source>
</evidence>
<keyword evidence="3" id="KW-1003">Cell membrane</keyword>
<gene>
    <name evidence="9" type="ORF">EDD78_102379</name>
</gene>
<evidence type="ECO:0000313" key="9">
    <source>
        <dbReference type="EMBL" id="TCL44753.1"/>
    </source>
</evidence>
<dbReference type="RefSeq" id="WP_079699194.1">
    <property type="nucleotide sequence ID" value="NZ_JADNAH010000034.1"/>
</dbReference>
<evidence type="ECO:0000256" key="1">
    <source>
        <dbReference type="ARBA" id="ARBA00004651"/>
    </source>
</evidence>
<feature type="transmembrane region" description="Helical" evidence="7">
    <location>
        <begin position="193"/>
        <end position="215"/>
    </location>
</feature>